<feature type="signal peptide" evidence="1">
    <location>
        <begin position="1"/>
        <end position="16"/>
    </location>
</feature>
<evidence type="ECO:0000313" key="3">
    <source>
        <dbReference type="Proteomes" id="UP000800235"/>
    </source>
</evidence>
<dbReference type="EMBL" id="MU007051">
    <property type="protein sequence ID" value="KAF2428980.1"/>
    <property type="molecule type" value="Genomic_DNA"/>
</dbReference>
<dbReference type="Proteomes" id="UP000800235">
    <property type="component" value="Unassembled WGS sequence"/>
</dbReference>
<accession>A0A9P4NNB5</accession>
<evidence type="ECO:0000256" key="1">
    <source>
        <dbReference type="SAM" id="SignalP"/>
    </source>
</evidence>
<dbReference type="Gene3D" id="2.60.20.10">
    <property type="entry name" value="Crystallins"/>
    <property type="match status" value="1"/>
</dbReference>
<evidence type="ECO:0000313" key="2">
    <source>
        <dbReference type="EMBL" id="KAF2428980.1"/>
    </source>
</evidence>
<dbReference type="AlphaFoldDB" id="A0A9P4NNB5"/>
<comment type="caution">
    <text evidence="2">The sequence shown here is derived from an EMBL/GenBank/DDBJ whole genome shotgun (WGS) entry which is preliminary data.</text>
</comment>
<organism evidence="2 3">
    <name type="scientific">Tothia fuscella</name>
    <dbReference type="NCBI Taxonomy" id="1048955"/>
    <lineage>
        <taxon>Eukaryota</taxon>
        <taxon>Fungi</taxon>
        <taxon>Dikarya</taxon>
        <taxon>Ascomycota</taxon>
        <taxon>Pezizomycotina</taxon>
        <taxon>Dothideomycetes</taxon>
        <taxon>Pleosporomycetidae</taxon>
        <taxon>Venturiales</taxon>
        <taxon>Cylindrosympodiaceae</taxon>
        <taxon>Tothia</taxon>
    </lineage>
</organism>
<sequence>MSFFALFVAIIATANAGPLPEAILAPRSGLPLYLCKDVQYGGCSRFEVDPNVCYNLSGDWNNKVSSMSLPGGVSCSFYDLSGCESNGEHLTTSDSDRDLRDIFNGRGFNDMFSSMRCNYK</sequence>
<dbReference type="OrthoDB" id="2910287at2759"/>
<name>A0A9P4NNB5_9PEZI</name>
<keyword evidence="1" id="KW-0732">Signal</keyword>
<proteinExistence type="predicted"/>
<feature type="chain" id="PRO_5040216878" evidence="1">
    <location>
        <begin position="17"/>
        <end position="120"/>
    </location>
</feature>
<gene>
    <name evidence="2" type="ORF">EJ08DRAFT_735338</name>
</gene>
<reference evidence="2" key="1">
    <citation type="journal article" date="2020" name="Stud. Mycol.">
        <title>101 Dothideomycetes genomes: a test case for predicting lifestyles and emergence of pathogens.</title>
        <authorList>
            <person name="Haridas S."/>
            <person name="Albert R."/>
            <person name="Binder M."/>
            <person name="Bloem J."/>
            <person name="Labutti K."/>
            <person name="Salamov A."/>
            <person name="Andreopoulos B."/>
            <person name="Baker S."/>
            <person name="Barry K."/>
            <person name="Bills G."/>
            <person name="Bluhm B."/>
            <person name="Cannon C."/>
            <person name="Castanera R."/>
            <person name="Culley D."/>
            <person name="Daum C."/>
            <person name="Ezra D."/>
            <person name="Gonzalez J."/>
            <person name="Henrissat B."/>
            <person name="Kuo A."/>
            <person name="Liang C."/>
            <person name="Lipzen A."/>
            <person name="Lutzoni F."/>
            <person name="Magnuson J."/>
            <person name="Mondo S."/>
            <person name="Nolan M."/>
            <person name="Ohm R."/>
            <person name="Pangilinan J."/>
            <person name="Park H.-J."/>
            <person name="Ramirez L."/>
            <person name="Alfaro M."/>
            <person name="Sun H."/>
            <person name="Tritt A."/>
            <person name="Yoshinaga Y."/>
            <person name="Zwiers L.-H."/>
            <person name="Turgeon B."/>
            <person name="Goodwin S."/>
            <person name="Spatafora J."/>
            <person name="Crous P."/>
            <person name="Grigoriev I."/>
        </authorList>
    </citation>
    <scope>NUCLEOTIDE SEQUENCE</scope>
    <source>
        <strain evidence="2">CBS 130266</strain>
    </source>
</reference>
<protein>
    <submittedName>
        <fullName evidence="2">Uncharacterized protein</fullName>
    </submittedName>
</protein>
<keyword evidence="3" id="KW-1185">Reference proteome</keyword>